<evidence type="ECO:0000313" key="2">
    <source>
        <dbReference type="Proteomes" id="UP001161389"/>
    </source>
</evidence>
<dbReference type="AlphaFoldDB" id="A0AA37W9D4"/>
<organism evidence="1 2">
    <name type="scientific">Litoribrevibacter albus</name>
    <dbReference type="NCBI Taxonomy" id="1473156"/>
    <lineage>
        <taxon>Bacteria</taxon>
        <taxon>Pseudomonadati</taxon>
        <taxon>Pseudomonadota</taxon>
        <taxon>Gammaproteobacteria</taxon>
        <taxon>Oceanospirillales</taxon>
        <taxon>Oceanospirillaceae</taxon>
        <taxon>Litoribrevibacter</taxon>
    </lineage>
</organism>
<dbReference type="EMBL" id="BSNM01000026">
    <property type="protein sequence ID" value="GLQ33224.1"/>
    <property type="molecule type" value="Genomic_DNA"/>
</dbReference>
<accession>A0AA37W9D4</accession>
<protein>
    <submittedName>
        <fullName evidence="1">Uncharacterized protein</fullName>
    </submittedName>
</protein>
<reference evidence="1" key="1">
    <citation type="journal article" date="2014" name="Int. J. Syst. Evol. Microbiol.">
        <title>Complete genome sequence of Corynebacterium casei LMG S-19264T (=DSM 44701T), isolated from a smear-ripened cheese.</title>
        <authorList>
            <consortium name="US DOE Joint Genome Institute (JGI-PGF)"/>
            <person name="Walter F."/>
            <person name="Albersmeier A."/>
            <person name="Kalinowski J."/>
            <person name="Ruckert C."/>
        </authorList>
    </citation>
    <scope>NUCLEOTIDE SEQUENCE</scope>
    <source>
        <strain evidence="1">NBRC 110071</strain>
    </source>
</reference>
<evidence type="ECO:0000313" key="1">
    <source>
        <dbReference type="EMBL" id="GLQ33224.1"/>
    </source>
</evidence>
<gene>
    <name evidence="1" type="ORF">GCM10007876_37040</name>
</gene>
<keyword evidence="2" id="KW-1185">Reference proteome</keyword>
<name>A0AA37W9D4_9GAMM</name>
<proteinExistence type="predicted"/>
<sequence>MALILSLLMRSYTNNMNAVQVLNLLPYALVDLINPYLISSDLLPFLLKLTHQRQIA</sequence>
<dbReference type="Proteomes" id="UP001161389">
    <property type="component" value="Unassembled WGS sequence"/>
</dbReference>
<comment type="caution">
    <text evidence="1">The sequence shown here is derived from an EMBL/GenBank/DDBJ whole genome shotgun (WGS) entry which is preliminary data.</text>
</comment>
<reference evidence="1" key="2">
    <citation type="submission" date="2023-01" db="EMBL/GenBank/DDBJ databases">
        <title>Draft genome sequence of Litoribrevibacter albus strain NBRC 110071.</title>
        <authorList>
            <person name="Sun Q."/>
            <person name="Mori K."/>
        </authorList>
    </citation>
    <scope>NUCLEOTIDE SEQUENCE</scope>
    <source>
        <strain evidence="1">NBRC 110071</strain>
    </source>
</reference>